<dbReference type="GO" id="GO:0046525">
    <property type="term" value="F:xylosylprotein 4-beta-galactosyltransferase activity"/>
    <property type="evidence" value="ECO:0007669"/>
    <property type="project" value="TreeGrafter"/>
</dbReference>
<keyword evidence="4 11" id="KW-0328">Glycosyltransferase</keyword>
<proteinExistence type="evidence at transcript level"/>
<dbReference type="PANTHER" id="PTHR19300">
    <property type="entry name" value="BETA-1,4-GALACTOSYLTRANSFERASE"/>
    <property type="match status" value="1"/>
</dbReference>
<keyword evidence="7 11" id="KW-0735">Signal-anchor</keyword>
<dbReference type="GO" id="GO:0005975">
    <property type="term" value="P:carbohydrate metabolic process"/>
    <property type="evidence" value="ECO:0007669"/>
    <property type="project" value="InterPro"/>
</dbReference>
<dbReference type="EMBL" id="AM231255">
    <property type="protein sequence ID" value="CAJ77188.1"/>
    <property type="molecule type" value="mRNA"/>
</dbReference>
<dbReference type="EC" id="2.4.1.-" evidence="11"/>
<evidence type="ECO:0000256" key="9">
    <source>
        <dbReference type="ARBA" id="ARBA00023136"/>
    </source>
</evidence>
<gene>
    <name evidence="14" type="primary">b4Gal-T7</name>
</gene>
<evidence type="ECO:0000256" key="5">
    <source>
        <dbReference type="ARBA" id="ARBA00022679"/>
    </source>
</evidence>
<dbReference type="Gene3D" id="3.90.550.10">
    <property type="entry name" value="Spore Coat Polysaccharide Biosynthesis Protein SpsA, Chain A"/>
    <property type="match status" value="1"/>
</dbReference>
<feature type="domain" description="Galactosyltransferase C-terminal" evidence="12">
    <location>
        <begin position="163"/>
        <end position="232"/>
    </location>
</feature>
<evidence type="ECO:0000259" key="12">
    <source>
        <dbReference type="Pfam" id="PF02709"/>
    </source>
</evidence>
<dbReference type="PANTHER" id="PTHR19300:SF30">
    <property type="entry name" value="BETA-1,4-GALACTOSYLTRANSFERASE 7"/>
    <property type="match status" value="1"/>
</dbReference>
<comment type="pathway">
    <text evidence="2 11">Protein modification; protein glycosylation.</text>
</comment>
<dbReference type="PRINTS" id="PR02050">
    <property type="entry name" value="B14GALTRFASE"/>
</dbReference>
<dbReference type="Pfam" id="PF13733">
    <property type="entry name" value="Glyco_transf_7N"/>
    <property type="match status" value="1"/>
</dbReference>
<protein>
    <recommendedName>
        <fullName evidence="11">Beta-1,4-galactosyltransferase</fullName>
        <ecNumber evidence="11">2.4.1.-</ecNumber>
    </recommendedName>
</protein>
<dbReference type="InterPro" id="IPR029044">
    <property type="entry name" value="Nucleotide-diphossugar_trans"/>
</dbReference>
<dbReference type="GO" id="GO:0030166">
    <property type="term" value="P:proteoglycan biosynthetic process"/>
    <property type="evidence" value="ECO:0007669"/>
    <property type="project" value="TreeGrafter"/>
</dbReference>
<dbReference type="SUPFAM" id="SSF53448">
    <property type="entry name" value="Nucleotide-diphospho-sugar transferases"/>
    <property type="match status" value="1"/>
</dbReference>
<keyword evidence="10 11" id="KW-0325">Glycoprotein</keyword>
<dbReference type="GO" id="GO:0005794">
    <property type="term" value="C:Golgi apparatus"/>
    <property type="evidence" value="ECO:0007669"/>
    <property type="project" value="TreeGrafter"/>
</dbReference>
<evidence type="ECO:0000256" key="11">
    <source>
        <dbReference type="RuleBase" id="RU368121"/>
    </source>
</evidence>
<comment type="similarity">
    <text evidence="3 11">Belongs to the glycosyltransferase 7 family.</text>
</comment>
<dbReference type="InterPro" id="IPR003859">
    <property type="entry name" value="Galactosyl_T"/>
</dbReference>
<reference evidence="14" key="1">
    <citation type="journal article" date="2010" name="J. Biol. Chem.">
        <title>Identification of Key Functional Residues in the Active Site of Human E21,4-Galactosyltransferase 7: A MAJOR ENZYME IN THE GLYCOSAMINOGLYCAN SYNTHESIS PATHWAY.</title>
        <authorList>
            <person name="Talhaoui I."/>
            <person name="Bui C."/>
            <person name="Oriol R."/>
            <person name="Mulliert G."/>
            <person name="Gulberti S."/>
            <person name="Netter P."/>
            <person name="Coughtrie M.W.H."/>
            <person name="Ouzzine M."/>
            <person name="Fournel-Gigleux S."/>
        </authorList>
    </citation>
    <scope>NUCLEOTIDE SEQUENCE</scope>
</reference>
<evidence type="ECO:0000256" key="3">
    <source>
        <dbReference type="ARBA" id="ARBA00005735"/>
    </source>
</evidence>
<evidence type="ECO:0000259" key="13">
    <source>
        <dbReference type="Pfam" id="PF13733"/>
    </source>
</evidence>
<organism evidence="14">
    <name type="scientific">Ciona savignyi</name>
    <name type="common">Pacific transparent sea squirt</name>
    <dbReference type="NCBI Taxonomy" id="51511"/>
    <lineage>
        <taxon>Eukaryota</taxon>
        <taxon>Metazoa</taxon>
        <taxon>Chordata</taxon>
        <taxon>Tunicata</taxon>
        <taxon>Ascidiacea</taxon>
        <taxon>Phlebobranchia</taxon>
        <taxon>Cionidae</taxon>
        <taxon>Ciona</taxon>
    </lineage>
</organism>
<comment type="subcellular location">
    <subcellularLocation>
        <location evidence="1">Membrane</location>
        <topology evidence="1">Single-pass type II membrane protein</topology>
    </subcellularLocation>
</comment>
<evidence type="ECO:0000256" key="8">
    <source>
        <dbReference type="ARBA" id="ARBA00022989"/>
    </source>
</evidence>
<evidence type="ECO:0000256" key="6">
    <source>
        <dbReference type="ARBA" id="ARBA00022692"/>
    </source>
</evidence>
<evidence type="ECO:0000256" key="1">
    <source>
        <dbReference type="ARBA" id="ARBA00004606"/>
    </source>
</evidence>
<evidence type="ECO:0000313" key="14">
    <source>
        <dbReference type="EMBL" id="CAJ77188.1"/>
    </source>
</evidence>
<feature type="domain" description="Galactosyltransferase N-terminal" evidence="13">
    <location>
        <begin position="66"/>
        <end position="154"/>
    </location>
</feature>
<comment type="function">
    <text evidence="11">Catalyses the transfer of galactose onto proteins or lipids.</text>
</comment>
<accession>Q2HPP4</accession>
<dbReference type="UniPathway" id="UPA00378"/>
<keyword evidence="5 11" id="KW-0808">Transferase</keyword>
<evidence type="ECO:0000256" key="7">
    <source>
        <dbReference type="ARBA" id="ARBA00022968"/>
    </source>
</evidence>
<name>Q2HPP4_CIOSA</name>
<keyword evidence="8" id="KW-1133">Transmembrane helix</keyword>
<dbReference type="InterPro" id="IPR027791">
    <property type="entry name" value="Galactosyl_T_C"/>
</dbReference>
<keyword evidence="6" id="KW-0812">Transmembrane</keyword>
<dbReference type="CAZy" id="GT7">
    <property type="family name" value="Glycosyltransferase Family 7"/>
</dbReference>
<dbReference type="Pfam" id="PF02709">
    <property type="entry name" value="Glyco_transf_7C"/>
    <property type="match status" value="1"/>
</dbReference>
<evidence type="ECO:0000256" key="2">
    <source>
        <dbReference type="ARBA" id="ARBA00004922"/>
    </source>
</evidence>
<sequence length="325" mass="37943">MVKREVRYHTDNRQITSRPSSGYRSYCNVLCMIHYSFNLVKPTDSGNVRYVTCSKIHPNSDQFQTYDPAWGNHRLSVIVPYRGAFDELLLFVPHLHKFLNARMVRHKICIIHQVDNYRFNRGFLINIGFLLSRDKFDYMVMHDIDLLPVNPLLNYSYPDEGPYHLSSPEYHPQYGGKRFIGGVLLFTMKDFAKVQGMTNGDWGWGGEDNELYTRIRLSKLKLTRASGLTTGRKTFMNIHDVSKRPRDKERFDTVKGNQFKLDSEYGFSNAKYNLQRVVAMEIDDAPVTIYNVELQCDVTKTPWCQTNYTVADYKSRRNIKNKDSD</sequence>
<dbReference type="GO" id="GO:0016020">
    <property type="term" value="C:membrane"/>
    <property type="evidence" value="ECO:0007669"/>
    <property type="project" value="UniProtKB-SubCell"/>
</dbReference>
<evidence type="ECO:0000256" key="10">
    <source>
        <dbReference type="ARBA" id="ARBA00023180"/>
    </source>
</evidence>
<keyword evidence="9" id="KW-0472">Membrane</keyword>
<dbReference type="InterPro" id="IPR027995">
    <property type="entry name" value="Galactosyl_T_N"/>
</dbReference>
<dbReference type="AlphaFoldDB" id="Q2HPP4"/>
<evidence type="ECO:0000256" key="4">
    <source>
        <dbReference type="ARBA" id="ARBA00022676"/>
    </source>
</evidence>